<dbReference type="OrthoDB" id="5590473at2759"/>
<feature type="region of interest" description="Disordered" evidence="4">
    <location>
        <begin position="24"/>
        <end position="46"/>
    </location>
</feature>
<dbReference type="STRING" id="1036611.A0A1L9PM54"/>
<dbReference type="Gene3D" id="3.40.1000.10">
    <property type="entry name" value="Mog1/PsbP, alpha/beta/alpha sandwich"/>
    <property type="match status" value="1"/>
</dbReference>
<evidence type="ECO:0000256" key="2">
    <source>
        <dbReference type="ARBA" id="ARBA00022448"/>
    </source>
</evidence>
<protein>
    <recommendedName>
        <fullName evidence="7">NYN domain-containing protein</fullName>
    </recommendedName>
</protein>
<accession>A0A1L9PM54</accession>
<dbReference type="Pfam" id="PF04603">
    <property type="entry name" value="Mog1"/>
    <property type="match status" value="1"/>
</dbReference>
<feature type="compositionally biased region" description="Basic and acidic residues" evidence="4">
    <location>
        <begin position="398"/>
        <end position="412"/>
    </location>
</feature>
<evidence type="ECO:0008006" key="7">
    <source>
        <dbReference type="Google" id="ProtNLM"/>
    </source>
</evidence>
<dbReference type="Gene3D" id="3.40.50.1010">
    <property type="entry name" value="5'-nuclease"/>
    <property type="match status" value="1"/>
</dbReference>
<evidence type="ECO:0000256" key="4">
    <source>
        <dbReference type="SAM" id="MobiDB-lite"/>
    </source>
</evidence>
<dbReference type="GO" id="GO:0031267">
    <property type="term" value="F:small GTPase binding"/>
    <property type="evidence" value="ECO:0007669"/>
    <property type="project" value="TreeGrafter"/>
</dbReference>
<feature type="region of interest" description="Disordered" evidence="4">
    <location>
        <begin position="128"/>
        <end position="247"/>
    </location>
</feature>
<dbReference type="InterPro" id="IPR007681">
    <property type="entry name" value="Mog1"/>
</dbReference>
<dbReference type="PANTHER" id="PTHR15837:SF0">
    <property type="entry name" value="RAN GUANINE NUCLEOTIDE RELEASE FACTOR"/>
    <property type="match status" value="1"/>
</dbReference>
<evidence type="ECO:0000256" key="3">
    <source>
        <dbReference type="ARBA" id="ARBA00022927"/>
    </source>
</evidence>
<dbReference type="SUPFAM" id="SSF55724">
    <property type="entry name" value="Mog1p/PsbP-like"/>
    <property type="match status" value="1"/>
</dbReference>
<dbReference type="AlphaFoldDB" id="A0A1L9PM54"/>
<proteinExistence type="inferred from homology"/>
<dbReference type="CDD" id="cd18724">
    <property type="entry name" value="PIN_LabA-like"/>
    <property type="match status" value="1"/>
</dbReference>
<evidence type="ECO:0000313" key="6">
    <source>
        <dbReference type="Proteomes" id="UP000184073"/>
    </source>
</evidence>
<dbReference type="EMBL" id="KV878129">
    <property type="protein sequence ID" value="OJJ02552.1"/>
    <property type="molecule type" value="Genomic_DNA"/>
</dbReference>
<sequence length="739" mass="80880">MISSSASTSNWDFTPVIDLLQSPSCQGEAQSTRKSPTDCPVSSHASHRVVNDVGKLGTQKQPLKDASVNSPKLGDFGSLWELLGTPSTPTASKGNTTGNEVRGLPQQSCLHTQPTVILKRPSVPSALVETPVSTSKTPAKPAPVPNFAGIYDPRPRPHDGTTRVESSVATRRRSQRNKTSNEATVSESNAEGESDSSPSVFDPPLSRPRNIPMIPPQVGVPEARAGSLETPPSSFDEQNEFLPPNPLKCPPTARVPRLQPLAYKTAADQRVGLLTKLLKNFPDYAEHLVEAGRSKESKKHDISFRPVHVFVDMSNIMVGFHDTMKIARNIPVQTRIRRLPLSYQNFSLILERGRPAAKRVLVGSDRIAAISESEQLGYEANILNRVQKIKQLTSRQLKFRENPKVTPHDGGHSSETNDGPGERWVEQGVDEILHLKILESLLDTDEPATIVLATGDAAEAEFSGGFMRMVERALQRGWKIELVSFSQVTSYAYQKKEFRSRWGTSIFIPHFTMATFKSQDLYGGAIKAITPETWLDASNLRQIPDHQELFLSPVTLSSLIFEINERVSQETALSALQSSPNKEVLEILGPNPEATPETIDKAAALYHLHDIRDNDGDILRIVTPPHHVSMRKIPGARAYKGVAQMTSLTPRSGVAPSIGGATAGSSTDGGLESSVTVHYLLVRLEEQESDVLVFFNVPHKEFNEKGDPRGLSKEEELASGVIDELTGKLEVADWGLFGG</sequence>
<feature type="compositionally biased region" description="Basic and acidic residues" evidence="4">
    <location>
        <begin position="153"/>
        <end position="162"/>
    </location>
</feature>
<dbReference type="GO" id="GO:0006606">
    <property type="term" value="P:protein import into nucleus"/>
    <property type="evidence" value="ECO:0007669"/>
    <property type="project" value="TreeGrafter"/>
</dbReference>
<reference evidence="6" key="1">
    <citation type="journal article" date="2017" name="Genome Biol.">
        <title>Comparative genomics reveals high biological diversity and specific adaptations in the industrially and medically important fungal genus Aspergillus.</title>
        <authorList>
            <person name="de Vries R.P."/>
            <person name="Riley R."/>
            <person name="Wiebenga A."/>
            <person name="Aguilar-Osorio G."/>
            <person name="Amillis S."/>
            <person name="Uchima C.A."/>
            <person name="Anderluh G."/>
            <person name="Asadollahi M."/>
            <person name="Askin M."/>
            <person name="Barry K."/>
            <person name="Battaglia E."/>
            <person name="Bayram O."/>
            <person name="Benocci T."/>
            <person name="Braus-Stromeyer S.A."/>
            <person name="Caldana C."/>
            <person name="Canovas D."/>
            <person name="Cerqueira G.C."/>
            <person name="Chen F."/>
            <person name="Chen W."/>
            <person name="Choi C."/>
            <person name="Clum A."/>
            <person name="Dos Santos R.A."/>
            <person name="Damasio A.R."/>
            <person name="Diallinas G."/>
            <person name="Emri T."/>
            <person name="Fekete E."/>
            <person name="Flipphi M."/>
            <person name="Freyberg S."/>
            <person name="Gallo A."/>
            <person name="Gournas C."/>
            <person name="Habgood R."/>
            <person name="Hainaut M."/>
            <person name="Harispe M.L."/>
            <person name="Henrissat B."/>
            <person name="Hilden K.S."/>
            <person name="Hope R."/>
            <person name="Hossain A."/>
            <person name="Karabika E."/>
            <person name="Karaffa L."/>
            <person name="Karanyi Z."/>
            <person name="Krasevec N."/>
            <person name="Kuo A."/>
            <person name="Kusch H."/>
            <person name="LaButti K."/>
            <person name="Lagendijk E.L."/>
            <person name="Lapidus A."/>
            <person name="Levasseur A."/>
            <person name="Lindquist E."/>
            <person name="Lipzen A."/>
            <person name="Logrieco A.F."/>
            <person name="MacCabe A."/>
            <person name="Maekelae M.R."/>
            <person name="Malavazi I."/>
            <person name="Melin P."/>
            <person name="Meyer V."/>
            <person name="Mielnichuk N."/>
            <person name="Miskei M."/>
            <person name="Molnar A.P."/>
            <person name="Mule G."/>
            <person name="Ngan C.Y."/>
            <person name="Orejas M."/>
            <person name="Orosz E."/>
            <person name="Ouedraogo J.P."/>
            <person name="Overkamp K.M."/>
            <person name="Park H.-S."/>
            <person name="Perrone G."/>
            <person name="Piumi F."/>
            <person name="Punt P.J."/>
            <person name="Ram A.F."/>
            <person name="Ramon A."/>
            <person name="Rauscher S."/>
            <person name="Record E."/>
            <person name="Riano-Pachon D.M."/>
            <person name="Robert V."/>
            <person name="Roehrig J."/>
            <person name="Ruller R."/>
            <person name="Salamov A."/>
            <person name="Salih N.S."/>
            <person name="Samson R.A."/>
            <person name="Sandor E."/>
            <person name="Sanguinetti M."/>
            <person name="Schuetze T."/>
            <person name="Sepcic K."/>
            <person name="Shelest E."/>
            <person name="Sherlock G."/>
            <person name="Sophianopoulou V."/>
            <person name="Squina F.M."/>
            <person name="Sun H."/>
            <person name="Susca A."/>
            <person name="Todd R.B."/>
            <person name="Tsang A."/>
            <person name="Unkles S.E."/>
            <person name="van de Wiele N."/>
            <person name="van Rossen-Uffink D."/>
            <person name="Oliveira J.V."/>
            <person name="Vesth T.C."/>
            <person name="Visser J."/>
            <person name="Yu J.-H."/>
            <person name="Zhou M."/>
            <person name="Andersen M.R."/>
            <person name="Archer D.B."/>
            <person name="Baker S.E."/>
            <person name="Benoit I."/>
            <person name="Brakhage A.A."/>
            <person name="Braus G.H."/>
            <person name="Fischer R."/>
            <person name="Frisvad J.C."/>
            <person name="Goldman G.H."/>
            <person name="Houbraken J."/>
            <person name="Oakley B."/>
            <person name="Pocsi I."/>
            <person name="Scazzocchio C."/>
            <person name="Seiboth B."/>
            <person name="vanKuyk P.A."/>
            <person name="Wortman J."/>
            <person name="Dyer P.S."/>
            <person name="Grigoriev I.V."/>
        </authorList>
    </citation>
    <scope>NUCLEOTIDE SEQUENCE [LARGE SCALE GENOMIC DNA]</scope>
    <source>
        <strain evidence="6">CBS 583.65</strain>
    </source>
</reference>
<feature type="compositionally biased region" description="Polar residues" evidence="4">
    <location>
        <begin position="24"/>
        <end position="34"/>
    </location>
</feature>
<name>A0A1L9PM54_ASPVE</name>
<keyword evidence="3" id="KW-0653">Protein transport</keyword>
<dbReference type="GeneID" id="63722365"/>
<keyword evidence="6" id="KW-1185">Reference proteome</keyword>
<dbReference type="InterPro" id="IPR016123">
    <property type="entry name" value="Mog1/PsbP_a/b/a-sand"/>
</dbReference>
<organism evidence="5 6">
    <name type="scientific">Aspergillus versicolor CBS 583.65</name>
    <dbReference type="NCBI Taxonomy" id="1036611"/>
    <lineage>
        <taxon>Eukaryota</taxon>
        <taxon>Fungi</taxon>
        <taxon>Dikarya</taxon>
        <taxon>Ascomycota</taxon>
        <taxon>Pezizomycotina</taxon>
        <taxon>Eurotiomycetes</taxon>
        <taxon>Eurotiomycetidae</taxon>
        <taxon>Eurotiales</taxon>
        <taxon>Aspergillaceae</taxon>
        <taxon>Aspergillus</taxon>
        <taxon>Aspergillus subgen. Nidulantes</taxon>
    </lineage>
</organism>
<dbReference type="GO" id="GO:0005085">
    <property type="term" value="F:guanyl-nucleotide exchange factor activity"/>
    <property type="evidence" value="ECO:0007669"/>
    <property type="project" value="TreeGrafter"/>
</dbReference>
<dbReference type="VEuPathDB" id="FungiDB:ASPVEDRAFT_131739"/>
<evidence type="ECO:0000256" key="1">
    <source>
        <dbReference type="ARBA" id="ARBA00010307"/>
    </source>
</evidence>
<comment type="similarity">
    <text evidence="1">Belongs to the MOG1 family.</text>
</comment>
<dbReference type="RefSeq" id="XP_040668314.1">
    <property type="nucleotide sequence ID" value="XM_040806854.1"/>
</dbReference>
<dbReference type="Proteomes" id="UP000184073">
    <property type="component" value="Unassembled WGS sequence"/>
</dbReference>
<dbReference type="PANTHER" id="PTHR15837">
    <property type="entry name" value="RAN GUANINE NUCLEOTIDE RELEASE FACTOR"/>
    <property type="match status" value="1"/>
</dbReference>
<gene>
    <name evidence="5" type="ORF">ASPVEDRAFT_131739</name>
</gene>
<feature type="region of interest" description="Disordered" evidence="4">
    <location>
        <begin position="398"/>
        <end position="423"/>
    </location>
</feature>
<dbReference type="GO" id="GO:0005634">
    <property type="term" value="C:nucleus"/>
    <property type="evidence" value="ECO:0007669"/>
    <property type="project" value="TreeGrafter"/>
</dbReference>
<keyword evidence="2" id="KW-0813">Transport</keyword>
<feature type="compositionally biased region" description="Polar residues" evidence="4">
    <location>
        <begin position="177"/>
        <end position="199"/>
    </location>
</feature>
<evidence type="ECO:0000313" key="5">
    <source>
        <dbReference type="EMBL" id="OJJ02552.1"/>
    </source>
</evidence>